<proteinExistence type="predicted"/>
<dbReference type="EMBL" id="JBANAX010000349">
    <property type="protein sequence ID" value="KAL1213213.1"/>
    <property type="molecule type" value="Genomic_DNA"/>
</dbReference>
<accession>A0ABD1B2M3</accession>
<evidence type="ECO:0000313" key="3">
    <source>
        <dbReference type="Proteomes" id="UP001558713"/>
    </source>
</evidence>
<keyword evidence="3" id="KW-1185">Reference proteome</keyword>
<feature type="domain" description="Retrotransposon gag" evidence="1">
    <location>
        <begin position="31"/>
        <end position="124"/>
    </location>
</feature>
<evidence type="ECO:0000313" key="2">
    <source>
        <dbReference type="EMBL" id="KAL1213213.1"/>
    </source>
</evidence>
<dbReference type="Pfam" id="PF03732">
    <property type="entry name" value="Retrotrans_gag"/>
    <property type="match status" value="1"/>
</dbReference>
<dbReference type="InterPro" id="IPR005162">
    <property type="entry name" value="Retrotrans_gag_dom"/>
</dbReference>
<dbReference type="Proteomes" id="UP001558713">
    <property type="component" value="Unassembled WGS sequence"/>
</dbReference>
<comment type="caution">
    <text evidence="2">The sequence shown here is derived from an EMBL/GenBank/DDBJ whole genome shotgun (WGS) entry which is preliminary data.</text>
</comment>
<organism evidence="2 3">
    <name type="scientific">Cardamine amara subsp. amara</name>
    <dbReference type="NCBI Taxonomy" id="228776"/>
    <lineage>
        <taxon>Eukaryota</taxon>
        <taxon>Viridiplantae</taxon>
        <taxon>Streptophyta</taxon>
        <taxon>Embryophyta</taxon>
        <taxon>Tracheophyta</taxon>
        <taxon>Spermatophyta</taxon>
        <taxon>Magnoliopsida</taxon>
        <taxon>eudicotyledons</taxon>
        <taxon>Gunneridae</taxon>
        <taxon>Pentapetalae</taxon>
        <taxon>rosids</taxon>
        <taxon>malvids</taxon>
        <taxon>Brassicales</taxon>
        <taxon>Brassicaceae</taxon>
        <taxon>Cardamineae</taxon>
        <taxon>Cardamine</taxon>
    </lineage>
</organism>
<protein>
    <recommendedName>
        <fullName evidence="1">Retrotransposon gag domain-containing protein</fullName>
    </recommendedName>
</protein>
<reference evidence="2 3" key="1">
    <citation type="submission" date="2024-04" db="EMBL/GenBank/DDBJ databases">
        <title>Genome assembly C_amara_ONT_v2.</title>
        <authorList>
            <person name="Yant L."/>
            <person name="Moore C."/>
            <person name="Slenker M."/>
        </authorList>
    </citation>
    <scope>NUCLEOTIDE SEQUENCE [LARGE SCALE GENOMIC DNA]</scope>
    <source>
        <tissue evidence="2">Leaf</tissue>
    </source>
</reference>
<name>A0ABD1B2M3_CARAN</name>
<gene>
    <name evidence="2" type="ORF">V5N11_026473</name>
</gene>
<dbReference type="AlphaFoldDB" id="A0ABD1B2M3"/>
<dbReference type="PANTHER" id="PTHR33223">
    <property type="entry name" value="CCHC-TYPE DOMAIN-CONTAINING PROTEIN"/>
    <property type="match status" value="1"/>
</dbReference>
<dbReference type="PANTHER" id="PTHR33223:SF6">
    <property type="entry name" value="CCHC-TYPE DOMAIN-CONTAINING PROTEIN"/>
    <property type="match status" value="1"/>
</dbReference>
<evidence type="ECO:0000259" key="1">
    <source>
        <dbReference type="Pfam" id="PF03732"/>
    </source>
</evidence>
<sequence>MEDPLDHLDGFDRLCDLIKIYGGSEDIIKVRLFPFSLGDKAHHWEKTLPQGSITSWDDCKRSFLTKFFSNSRTARFQNDIMGFTQRNNETFAEEWEHFKMYTSQCPHHGFNKESLLSTIYRGVSPRIRMLLDTASNGNFLNKDAASGWELVENIAQSDINYEDYDREPRGSTGTAQKHREEIRTLNSKLDRLVPTQPVTLNLMGREELHKP</sequence>